<dbReference type="InterPro" id="IPR003675">
    <property type="entry name" value="Rce1/LyrA-like_dom"/>
</dbReference>
<feature type="transmembrane region" description="Helical" evidence="1">
    <location>
        <begin position="99"/>
        <end position="118"/>
    </location>
</feature>
<feature type="domain" description="CAAX prenyl protease 2/Lysostaphin resistance protein A-like" evidence="2">
    <location>
        <begin position="158"/>
        <end position="247"/>
    </location>
</feature>
<protein>
    <submittedName>
        <fullName evidence="3">CAAX amino terminal protease self- immunity</fullName>
    </submittedName>
</protein>
<name>A0A380CAA0_SPHSI</name>
<sequence length="316" mass="35940">MLFTKPINTPVVSMLLLIIISLACSLTLQGIVMFIFAVYSGSFDVLKSGSSIMSNPVFSNLLLAVSSIATFGLPAYFLLQAEQRQINYFPVQKRGQLTYLVLVLLTMIAFIPLMGQIAEWNAKMVLPDSLKGIESWMREQEDSAASMMSGIVMKTSWWGLIINLIILAVLPGICEELFFRGVIQTSFFRLFKNQHLAIWVTAIIFSAIHIQFYGFFPRMFLGAFFGYLLIWSNNIWVPIFGHFINNATATIFGFYYSREGKTFKEMSTAETYPWYIYIGSIAATMVLLFILYNYSRKVNDGKRLGKDQDVYKCDPE</sequence>
<evidence type="ECO:0000313" key="3">
    <source>
        <dbReference type="EMBL" id="SUJ15657.1"/>
    </source>
</evidence>
<dbReference type="RefSeq" id="WP_115170359.1">
    <property type="nucleotide sequence ID" value="NZ_UGYW01000002.1"/>
</dbReference>
<feature type="transmembrane region" description="Helical" evidence="1">
    <location>
        <begin position="156"/>
        <end position="174"/>
    </location>
</feature>
<proteinExistence type="predicted"/>
<feature type="transmembrane region" description="Helical" evidence="1">
    <location>
        <begin position="57"/>
        <end position="79"/>
    </location>
</feature>
<dbReference type="PROSITE" id="PS51257">
    <property type="entry name" value="PROKAR_LIPOPROTEIN"/>
    <property type="match status" value="1"/>
</dbReference>
<accession>A0A380CAA0</accession>
<organism evidence="3 4">
    <name type="scientific">Sphingobacterium spiritivorum</name>
    <name type="common">Flavobacterium spiritivorum</name>
    <dbReference type="NCBI Taxonomy" id="258"/>
    <lineage>
        <taxon>Bacteria</taxon>
        <taxon>Pseudomonadati</taxon>
        <taxon>Bacteroidota</taxon>
        <taxon>Sphingobacteriia</taxon>
        <taxon>Sphingobacteriales</taxon>
        <taxon>Sphingobacteriaceae</taxon>
        <taxon>Sphingobacterium</taxon>
    </lineage>
</organism>
<feature type="transmembrane region" description="Helical" evidence="1">
    <location>
        <begin position="235"/>
        <end position="254"/>
    </location>
</feature>
<gene>
    <name evidence="3" type="ORF">NCTC11388_02513</name>
</gene>
<dbReference type="AlphaFoldDB" id="A0A380CAA0"/>
<keyword evidence="1" id="KW-0812">Transmembrane</keyword>
<evidence type="ECO:0000313" key="4">
    <source>
        <dbReference type="Proteomes" id="UP000254893"/>
    </source>
</evidence>
<feature type="transmembrane region" description="Helical" evidence="1">
    <location>
        <begin position="12"/>
        <end position="37"/>
    </location>
</feature>
<keyword evidence="3" id="KW-0378">Hydrolase</keyword>
<dbReference type="GO" id="GO:0004175">
    <property type="term" value="F:endopeptidase activity"/>
    <property type="evidence" value="ECO:0007669"/>
    <property type="project" value="UniProtKB-ARBA"/>
</dbReference>
<reference evidence="3 4" key="1">
    <citation type="submission" date="2018-06" db="EMBL/GenBank/DDBJ databases">
        <authorList>
            <consortium name="Pathogen Informatics"/>
            <person name="Doyle S."/>
        </authorList>
    </citation>
    <scope>NUCLEOTIDE SEQUENCE [LARGE SCALE GENOMIC DNA]</scope>
    <source>
        <strain evidence="3 4">NCTC11388</strain>
    </source>
</reference>
<dbReference type="EMBL" id="UGYW01000002">
    <property type="protein sequence ID" value="SUJ15657.1"/>
    <property type="molecule type" value="Genomic_DNA"/>
</dbReference>
<dbReference type="GO" id="GO:0006508">
    <property type="term" value="P:proteolysis"/>
    <property type="evidence" value="ECO:0007669"/>
    <property type="project" value="UniProtKB-KW"/>
</dbReference>
<keyword evidence="1" id="KW-1133">Transmembrane helix</keyword>
<evidence type="ECO:0000256" key="1">
    <source>
        <dbReference type="SAM" id="Phobius"/>
    </source>
</evidence>
<keyword evidence="3" id="KW-0645">Protease</keyword>
<evidence type="ECO:0000259" key="2">
    <source>
        <dbReference type="Pfam" id="PF02517"/>
    </source>
</evidence>
<dbReference type="PANTHER" id="PTHR36435:SF1">
    <property type="entry name" value="CAAX AMINO TERMINAL PROTEASE FAMILY PROTEIN"/>
    <property type="match status" value="1"/>
</dbReference>
<dbReference type="InterPro" id="IPR052710">
    <property type="entry name" value="CAAX_protease"/>
</dbReference>
<dbReference type="Pfam" id="PF02517">
    <property type="entry name" value="Rce1-like"/>
    <property type="match status" value="1"/>
</dbReference>
<dbReference type="Proteomes" id="UP000254893">
    <property type="component" value="Unassembled WGS sequence"/>
</dbReference>
<feature type="transmembrane region" description="Helical" evidence="1">
    <location>
        <begin position="274"/>
        <end position="294"/>
    </location>
</feature>
<dbReference type="GO" id="GO:0080120">
    <property type="term" value="P:CAAX-box protein maturation"/>
    <property type="evidence" value="ECO:0007669"/>
    <property type="project" value="UniProtKB-ARBA"/>
</dbReference>
<feature type="transmembrane region" description="Helical" evidence="1">
    <location>
        <begin position="195"/>
        <end position="215"/>
    </location>
</feature>
<dbReference type="PANTHER" id="PTHR36435">
    <property type="entry name" value="SLR1288 PROTEIN"/>
    <property type="match status" value="1"/>
</dbReference>
<keyword evidence="1" id="KW-0472">Membrane</keyword>